<name>A0AAN9RN32_PHACN</name>
<dbReference type="EMBL" id="JAYMYR010000003">
    <property type="protein sequence ID" value="KAK7372153.1"/>
    <property type="molecule type" value="Genomic_DNA"/>
</dbReference>
<dbReference type="Proteomes" id="UP001374584">
    <property type="component" value="Unassembled WGS sequence"/>
</dbReference>
<organism evidence="1 2">
    <name type="scientific">Phaseolus coccineus</name>
    <name type="common">Scarlet runner bean</name>
    <name type="synonym">Phaseolus multiflorus</name>
    <dbReference type="NCBI Taxonomy" id="3886"/>
    <lineage>
        <taxon>Eukaryota</taxon>
        <taxon>Viridiplantae</taxon>
        <taxon>Streptophyta</taxon>
        <taxon>Embryophyta</taxon>
        <taxon>Tracheophyta</taxon>
        <taxon>Spermatophyta</taxon>
        <taxon>Magnoliopsida</taxon>
        <taxon>eudicotyledons</taxon>
        <taxon>Gunneridae</taxon>
        <taxon>Pentapetalae</taxon>
        <taxon>rosids</taxon>
        <taxon>fabids</taxon>
        <taxon>Fabales</taxon>
        <taxon>Fabaceae</taxon>
        <taxon>Papilionoideae</taxon>
        <taxon>50 kb inversion clade</taxon>
        <taxon>NPAAA clade</taxon>
        <taxon>indigoferoid/millettioid clade</taxon>
        <taxon>Phaseoleae</taxon>
        <taxon>Phaseolus</taxon>
    </lineage>
</organism>
<protein>
    <submittedName>
        <fullName evidence="1">Uncharacterized protein</fullName>
    </submittedName>
</protein>
<accession>A0AAN9RN32</accession>
<proteinExistence type="predicted"/>
<evidence type="ECO:0000313" key="1">
    <source>
        <dbReference type="EMBL" id="KAK7372153.1"/>
    </source>
</evidence>
<evidence type="ECO:0000313" key="2">
    <source>
        <dbReference type="Proteomes" id="UP001374584"/>
    </source>
</evidence>
<dbReference type="AlphaFoldDB" id="A0AAN9RN32"/>
<comment type="caution">
    <text evidence="1">The sequence shown here is derived from an EMBL/GenBank/DDBJ whole genome shotgun (WGS) entry which is preliminary data.</text>
</comment>
<gene>
    <name evidence="1" type="ORF">VNO80_05523</name>
</gene>
<sequence>MRINLVTTCSGSPCIHMCACLTIIIIINHKLLQEKLNATIGSGNKNSVGSFGVVVEAVEGRVRVAGVGRQMNHES</sequence>
<keyword evidence="2" id="KW-1185">Reference proteome</keyword>
<reference evidence="1 2" key="1">
    <citation type="submission" date="2024-01" db="EMBL/GenBank/DDBJ databases">
        <title>The genomes of 5 underutilized Papilionoideae crops provide insights into root nodulation and disease resistanc.</title>
        <authorList>
            <person name="Jiang F."/>
        </authorList>
    </citation>
    <scope>NUCLEOTIDE SEQUENCE [LARGE SCALE GENOMIC DNA]</scope>
    <source>
        <strain evidence="1">JINMINGXINNONG_FW02</strain>
        <tissue evidence="1">Leaves</tissue>
    </source>
</reference>